<dbReference type="Proteomes" id="UP000187203">
    <property type="component" value="Unassembled WGS sequence"/>
</dbReference>
<protein>
    <submittedName>
        <fullName evidence="1">Uncharacterized protein</fullName>
    </submittedName>
</protein>
<dbReference type="EMBL" id="AWUE01022836">
    <property type="protein sequence ID" value="OMO55832.1"/>
    <property type="molecule type" value="Genomic_DNA"/>
</dbReference>
<evidence type="ECO:0000313" key="1">
    <source>
        <dbReference type="EMBL" id="OMO55832.1"/>
    </source>
</evidence>
<gene>
    <name evidence="1" type="ORF">COLO4_35858</name>
</gene>
<reference evidence="2" key="1">
    <citation type="submission" date="2013-09" db="EMBL/GenBank/DDBJ databases">
        <title>Corchorus olitorius genome sequencing.</title>
        <authorList>
            <person name="Alam M."/>
            <person name="Haque M.S."/>
            <person name="Islam M.S."/>
            <person name="Emdad E.M."/>
            <person name="Islam M.M."/>
            <person name="Ahmed B."/>
            <person name="Halim A."/>
            <person name="Hossen Q.M.M."/>
            <person name="Hossain M.Z."/>
            <person name="Ahmed R."/>
            <person name="Khan M.M."/>
            <person name="Islam R."/>
            <person name="Rashid M.M."/>
            <person name="Khan S.A."/>
            <person name="Rahman M.S."/>
            <person name="Alam M."/>
            <person name="Yahiya A.S."/>
            <person name="Khan M.S."/>
            <person name="Azam M.S."/>
            <person name="Haque T."/>
            <person name="Lashkar M.Z.H."/>
            <person name="Akhand A.I."/>
            <person name="Morshed G."/>
            <person name="Roy S."/>
            <person name="Uddin K.S."/>
            <person name="Rabeya T."/>
            <person name="Hossain A.S."/>
            <person name="Chowdhury A."/>
            <person name="Snigdha A.R."/>
            <person name="Mortoza M.S."/>
            <person name="Matin S.A."/>
            <person name="Hoque S.M.E."/>
            <person name="Islam M.K."/>
            <person name="Roy D.K."/>
            <person name="Haider R."/>
            <person name="Moosa M.M."/>
            <person name="Elias S.M."/>
            <person name="Hasan A.M."/>
            <person name="Jahan S."/>
            <person name="Shafiuddin M."/>
            <person name="Mahmood N."/>
            <person name="Shommy N.S."/>
        </authorList>
    </citation>
    <scope>NUCLEOTIDE SEQUENCE [LARGE SCALE GENOMIC DNA]</scope>
    <source>
        <strain evidence="2">cv. O-4</strain>
    </source>
</reference>
<proteinExistence type="predicted"/>
<keyword evidence="2" id="KW-1185">Reference proteome</keyword>
<sequence>MGLGKKKTTTKSGTESYGELCAEINNYTEVYREKNESIKTTTKYFDREFEDKDLKKELVKELMKFPWLNKSDIYKVAQHIIKDATKFELYSALPNDMKEYFVKEQLNECNPYVSSFDFGGGD</sequence>
<dbReference type="AlphaFoldDB" id="A0A1R3GCN4"/>
<organism evidence="1 2">
    <name type="scientific">Corchorus olitorius</name>
    <dbReference type="NCBI Taxonomy" id="93759"/>
    <lineage>
        <taxon>Eukaryota</taxon>
        <taxon>Viridiplantae</taxon>
        <taxon>Streptophyta</taxon>
        <taxon>Embryophyta</taxon>
        <taxon>Tracheophyta</taxon>
        <taxon>Spermatophyta</taxon>
        <taxon>Magnoliopsida</taxon>
        <taxon>eudicotyledons</taxon>
        <taxon>Gunneridae</taxon>
        <taxon>Pentapetalae</taxon>
        <taxon>rosids</taxon>
        <taxon>malvids</taxon>
        <taxon>Malvales</taxon>
        <taxon>Malvaceae</taxon>
        <taxon>Grewioideae</taxon>
        <taxon>Apeibeae</taxon>
        <taxon>Corchorus</taxon>
    </lineage>
</organism>
<evidence type="ECO:0000313" key="2">
    <source>
        <dbReference type="Proteomes" id="UP000187203"/>
    </source>
</evidence>
<accession>A0A1R3GCN4</accession>
<name>A0A1R3GCN4_9ROSI</name>
<comment type="caution">
    <text evidence="1">The sequence shown here is derived from an EMBL/GenBank/DDBJ whole genome shotgun (WGS) entry which is preliminary data.</text>
</comment>